<proteinExistence type="predicted"/>
<keyword evidence="1 3" id="KW-0808">Transferase</keyword>
<dbReference type="OrthoDB" id="7560678at2"/>
<dbReference type="SUPFAM" id="SSF53756">
    <property type="entry name" value="UDP-Glycosyltransferase/glycogen phosphorylase"/>
    <property type="match status" value="1"/>
</dbReference>
<sequence length="398" mass="44974">MTKANTGSDRPVLLFAYACPKGFSGQKRSTEILIENINREKWDIRSLQLPAYEGGNEISIRAVVRMCNEMVKAIGDIYKYSGSEVTMYMNMGQSLVSIVRMAIPFVLIRAFAAKFSSVIALHGGKFMQWEPESIVNRTFVLMLSCADKINVLSPNQKKRLSSMGIPEQKIVVNPNTCTFPSLSRGQVMEKQNSAPPVRIMYLGLLIQTKGYFRYLEALEMLADDSSMPETDAILAGPISTHEGEGIFSDRKQTEAAIRDKIEVINNSSYINIKWLDWVDGQEKVDLYHKTHIFVFPSYFSVEAQPHVIMEALTSGCAVITSTIGEIPYQLDDRIGIQLQEPTCSRIADAIRAYAKNEEARKRAAVEGWSRFQKQFSLDPHLSRWHDTLEELRQLLDVK</sequence>
<dbReference type="PANTHER" id="PTHR46401:SF2">
    <property type="entry name" value="GLYCOSYLTRANSFERASE WBBK-RELATED"/>
    <property type="match status" value="1"/>
</dbReference>
<dbReference type="EMBL" id="CP000159">
    <property type="protein sequence ID" value="ABC44902.1"/>
    <property type="molecule type" value="Genomic_DNA"/>
</dbReference>
<name>Q2S4X3_SALRD</name>
<feature type="domain" description="Glycosyl transferase family 1" evidence="2">
    <location>
        <begin position="196"/>
        <end position="363"/>
    </location>
</feature>
<keyword evidence="4" id="KW-1185">Reference proteome</keyword>
<dbReference type="eggNOG" id="COG0438">
    <property type="taxonomic scope" value="Bacteria"/>
</dbReference>
<organism evidence="3 4">
    <name type="scientific">Salinibacter ruber (strain DSM 13855 / M31)</name>
    <dbReference type="NCBI Taxonomy" id="309807"/>
    <lineage>
        <taxon>Bacteria</taxon>
        <taxon>Pseudomonadati</taxon>
        <taxon>Rhodothermota</taxon>
        <taxon>Rhodothermia</taxon>
        <taxon>Rhodothermales</taxon>
        <taxon>Salinibacteraceae</taxon>
        <taxon>Salinibacter</taxon>
    </lineage>
</organism>
<dbReference type="EnsemblBacteria" id="ABC44902">
    <property type="protein sequence ID" value="ABC44902"/>
    <property type="gene ID" value="SRU_0616"/>
</dbReference>
<evidence type="ECO:0000259" key="2">
    <source>
        <dbReference type="Pfam" id="PF00534"/>
    </source>
</evidence>
<dbReference type="KEGG" id="sru:SRU_0616"/>
<dbReference type="EC" id="2.4.1.-" evidence="3"/>
<dbReference type="STRING" id="309807.SRU_0616"/>
<gene>
    <name evidence="3" type="ordered locus">SRU_0616</name>
</gene>
<dbReference type="Pfam" id="PF00534">
    <property type="entry name" value="Glycos_transf_1"/>
    <property type="match status" value="1"/>
</dbReference>
<evidence type="ECO:0000313" key="3">
    <source>
        <dbReference type="EMBL" id="ABC44902.1"/>
    </source>
</evidence>
<dbReference type="GO" id="GO:0009103">
    <property type="term" value="P:lipopolysaccharide biosynthetic process"/>
    <property type="evidence" value="ECO:0007669"/>
    <property type="project" value="TreeGrafter"/>
</dbReference>
<evidence type="ECO:0000256" key="1">
    <source>
        <dbReference type="ARBA" id="ARBA00022679"/>
    </source>
</evidence>
<evidence type="ECO:0000313" key="4">
    <source>
        <dbReference type="Proteomes" id="UP000008674"/>
    </source>
</evidence>
<dbReference type="InterPro" id="IPR001296">
    <property type="entry name" value="Glyco_trans_1"/>
</dbReference>
<dbReference type="RefSeq" id="WP_011403391.1">
    <property type="nucleotide sequence ID" value="NC_007677.1"/>
</dbReference>
<dbReference type="CDD" id="cd03801">
    <property type="entry name" value="GT4_PimA-like"/>
    <property type="match status" value="1"/>
</dbReference>
<accession>Q2S4X3</accession>
<dbReference type="PANTHER" id="PTHR46401">
    <property type="entry name" value="GLYCOSYLTRANSFERASE WBBK-RELATED"/>
    <property type="match status" value="1"/>
</dbReference>
<dbReference type="Proteomes" id="UP000008674">
    <property type="component" value="Chromosome"/>
</dbReference>
<dbReference type="HOGENOM" id="CLU_009583_14_0_10"/>
<dbReference type="GO" id="GO:0016757">
    <property type="term" value="F:glycosyltransferase activity"/>
    <property type="evidence" value="ECO:0007669"/>
    <property type="project" value="UniProtKB-KW"/>
</dbReference>
<keyword evidence="3" id="KW-0328">Glycosyltransferase</keyword>
<dbReference type="CAZy" id="GT4">
    <property type="family name" value="Glycosyltransferase Family 4"/>
</dbReference>
<dbReference type="Gene3D" id="3.40.50.2000">
    <property type="entry name" value="Glycogen Phosphorylase B"/>
    <property type="match status" value="2"/>
</dbReference>
<protein>
    <submittedName>
        <fullName evidence="3">Glycosyl transferase, group 1 family protein</fullName>
        <ecNumber evidence="3">2.4.1.-</ecNumber>
    </submittedName>
</protein>
<dbReference type="AlphaFoldDB" id="Q2S4X3"/>
<reference evidence="3 4" key="1">
    <citation type="journal article" date="2005" name="Proc. Natl. Acad. Sci. U.S.A.">
        <title>The genome of Salinibacter ruber: convergence and gene exchange among hyperhalophilic bacteria and archaea.</title>
        <authorList>
            <person name="Mongodin E.F."/>
            <person name="Nelson K.E."/>
            <person name="Daugherty S."/>
            <person name="Deboy R.T."/>
            <person name="Wister J."/>
            <person name="Khouri H."/>
            <person name="Weidman J."/>
            <person name="Walsh D.A."/>
            <person name="Papke R.T."/>
            <person name="Sanchez Perez G."/>
            <person name="Sharma A.K."/>
            <person name="Nesbo C.L."/>
            <person name="MacLeod D."/>
            <person name="Bapteste E."/>
            <person name="Doolittle W.F."/>
            <person name="Charlebois R.L."/>
            <person name="Legault B."/>
            <person name="Rodriguez-Valera F."/>
        </authorList>
    </citation>
    <scope>NUCLEOTIDE SEQUENCE [LARGE SCALE GENOMIC DNA]</scope>
    <source>
        <strain evidence="4">DSM 13855 / CECT 5946 / M31</strain>
    </source>
</reference>